<gene>
    <name evidence="1" type="ORF">EG340_09780</name>
</gene>
<dbReference type="Proteomes" id="UP000269076">
    <property type="component" value="Chromosome"/>
</dbReference>
<proteinExistence type="predicted"/>
<accession>A0A3G6N5T5</accession>
<dbReference type="EMBL" id="CP033928">
    <property type="protein sequence ID" value="AZA61305.1"/>
    <property type="molecule type" value="Genomic_DNA"/>
</dbReference>
<dbReference type="AlphaFoldDB" id="A0A3G6N5T5"/>
<name>A0A3G6N5T5_9FLAO</name>
<evidence type="ECO:0000313" key="2">
    <source>
        <dbReference type="Proteomes" id="UP000269076"/>
    </source>
</evidence>
<organism evidence="1 2">
    <name type="scientific">Chryseobacterium indoltheticum</name>
    <dbReference type="NCBI Taxonomy" id="254"/>
    <lineage>
        <taxon>Bacteria</taxon>
        <taxon>Pseudomonadati</taxon>
        <taxon>Bacteroidota</taxon>
        <taxon>Flavobacteriia</taxon>
        <taxon>Flavobacteriales</taxon>
        <taxon>Weeksellaceae</taxon>
        <taxon>Chryseobacterium group</taxon>
        <taxon>Chryseobacterium</taxon>
    </lineage>
</organism>
<reference evidence="1 2" key="1">
    <citation type="submission" date="2018-11" db="EMBL/GenBank/DDBJ databases">
        <title>Proposal to divide the Flavobacteriaceae and reorganize its genera based on Amino Acid Identity values calculated from whole genome sequences.</title>
        <authorList>
            <person name="Nicholson A.C."/>
            <person name="Gulvik C.A."/>
            <person name="Whitney A.M."/>
            <person name="Humrighouse B.W."/>
            <person name="Bell M."/>
            <person name="Holmes B."/>
            <person name="Steigerwalt A."/>
            <person name="Villarma A."/>
            <person name="Sheth M."/>
            <person name="Batra D."/>
            <person name="Pryor J."/>
            <person name="Bernardet J.-F."/>
            <person name="Hugo C."/>
            <person name="Kampfer P."/>
            <person name="Newman J."/>
            <person name="Mcquiston J.R."/>
        </authorList>
    </citation>
    <scope>NUCLEOTIDE SEQUENCE [LARGE SCALE GENOMIC DNA]</scope>
    <source>
        <strain evidence="1 2">G0211</strain>
    </source>
</reference>
<sequence length="64" mass="7432">MYRKEKFSVSFKLECIELHKNSHRSIGSIETEKDLMKAIYANGLVYITSTESRDYNREKTGSTP</sequence>
<protein>
    <submittedName>
        <fullName evidence="1">Uncharacterized protein</fullName>
    </submittedName>
</protein>
<evidence type="ECO:0000313" key="1">
    <source>
        <dbReference type="EMBL" id="AZA61305.1"/>
    </source>
</evidence>